<dbReference type="InterPro" id="IPR011006">
    <property type="entry name" value="CheY-like_superfamily"/>
</dbReference>
<proteinExistence type="predicted"/>
<dbReference type="PROSITE" id="PS50043">
    <property type="entry name" value="HTH_LUXR_2"/>
    <property type="match status" value="1"/>
</dbReference>
<protein>
    <submittedName>
        <fullName evidence="8">Response regulator</fullName>
    </submittedName>
</protein>
<name>A0ABV6A5N9_9PSEU</name>
<dbReference type="Pfam" id="PF00072">
    <property type="entry name" value="Response_reg"/>
    <property type="match status" value="1"/>
</dbReference>
<evidence type="ECO:0000256" key="5">
    <source>
        <dbReference type="PROSITE-ProRule" id="PRU00169"/>
    </source>
</evidence>
<keyword evidence="4" id="KW-0804">Transcription</keyword>
<dbReference type="Pfam" id="PF00196">
    <property type="entry name" value="GerE"/>
    <property type="match status" value="1"/>
</dbReference>
<sequence length="218" mass="23578">MIRVLLVDDQPLVRAGLRMLCEADERIEVAGEATDGEQAVRLAERLAPGVVLMDLRMPRLDGIEATRRILRNAPATRVVVLTTFDDDDHLYPALEAGACGFLAKDAEPAELLGAITRAAAGESPFSSRVLERLVNQAVRSRAPRQDAGPRLPEAITERERDVLALLGDGLANAEIAERLNLGVTTVKTHVAGLMTKTGRTNRVQLAIFAVQLGLSTRD</sequence>
<dbReference type="PRINTS" id="PR00038">
    <property type="entry name" value="HTHLUXR"/>
</dbReference>
<dbReference type="InterPro" id="IPR000792">
    <property type="entry name" value="Tscrpt_reg_LuxR_C"/>
</dbReference>
<dbReference type="Proteomes" id="UP001589693">
    <property type="component" value="Unassembled WGS sequence"/>
</dbReference>
<feature type="domain" description="HTH luxR-type" evidence="6">
    <location>
        <begin position="148"/>
        <end position="213"/>
    </location>
</feature>
<dbReference type="InterPro" id="IPR058245">
    <property type="entry name" value="NreC/VraR/RcsB-like_REC"/>
</dbReference>
<evidence type="ECO:0000313" key="8">
    <source>
        <dbReference type="EMBL" id="MFB9908418.1"/>
    </source>
</evidence>
<dbReference type="EMBL" id="JBHLZU010000027">
    <property type="protein sequence ID" value="MFB9908418.1"/>
    <property type="molecule type" value="Genomic_DNA"/>
</dbReference>
<accession>A0ABV6A5N9</accession>
<keyword evidence="3" id="KW-0238">DNA-binding</keyword>
<gene>
    <name evidence="8" type="ORF">ACFFQA_31160</name>
</gene>
<dbReference type="InterPro" id="IPR039420">
    <property type="entry name" value="WalR-like"/>
</dbReference>
<keyword evidence="9" id="KW-1185">Reference proteome</keyword>
<feature type="domain" description="Response regulatory" evidence="7">
    <location>
        <begin position="3"/>
        <end position="119"/>
    </location>
</feature>
<dbReference type="SMART" id="SM00448">
    <property type="entry name" value="REC"/>
    <property type="match status" value="1"/>
</dbReference>
<dbReference type="PROSITE" id="PS50110">
    <property type="entry name" value="RESPONSE_REGULATORY"/>
    <property type="match status" value="1"/>
</dbReference>
<dbReference type="CDD" id="cd17535">
    <property type="entry name" value="REC_NarL-like"/>
    <property type="match status" value="1"/>
</dbReference>
<organism evidence="8 9">
    <name type="scientific">Allokutzneria oryzae</name>
    <dbReference type="NCBI Taxonomy" id="1378989"/>
    <lineage>
        <taxon>Bacteria</taxon>
        <taxon>Bacillati</taxon>
        <taxon>Actinomycetota</taxon>
        <taxon>Actinomycetes</taxon>
        <taxon>Pseudonocardiales</taxon>
        <taxon>Pseudonocardiaceae</taxon>
        <taxon>Allokutzneria</taxon>
    </lineage>
</organism>
<evidence type="ECO:0000313" key="9">
    <source>
        <dbReference type="Proteomes" id="UP001589693"/>
    </source>
</evidence>
<dbReference type="InterPro" id="IPR001789">
    <property type="entry name" value="Sig_transdc_resp-reg_receiver"/>
</dbReference>
<evidence type="ECO:0000256" key="4">
    <source>
        <dbReference type="ARBA" id="ARBA00023163"/>
    </source>
</evidence>
<dbReference type="PANTHER" id="PTHR43214">
    <property type="entry name" value="TWO-COMPONENT RESPONSE REGULATOR"/>
    <property type="match status" value="1"/>
</dbReference>
<evidence type="ECO:0000259" key="7">
    <source>
        <dbReference type="PROSITE" id="PS50110"/>
    </source>
</evidence>
<dbReference type="CDD" id="cd06170">
    <property type="entry name" value="LuxR_C_like"/>
    <property type="match status" value="1"/>
</dbReference>
<evidence type="ECO:0000256" key="1">
    <source>
        <dbReference type="ARBA" id="ARBA00022553"/>
    </source>
</evidence>
<dbReference type="InterPro" id="IPR016032">
    <property type="entry name" value="Sig_transdc_resp-reg_C-effctor"/>
</dbReference>
<dbReference type="RefSeq" id="WP_377860118.1">
    <property type="nucleotide sequence ID" value="NZ_JBHLZU010000027.1"/>
</dbReference>
<evidence type="ECO:0000256" key="3">
    <source>
        <dbReference type="ARBA" id="ARBA00023125"/>
    </source>
</evidence>
<evidence type="ECO:0000256" key="2">
    <source>
        <dbReference type="ARBA" id="ARBA00023015"/>
    </source>
</evidence>
<keyword evidence="1 5" id="KW-0597">Phosphoprotein</keyword>
<evidence type="ECO:0000259" key="6">
    <source>
        <dbReference type="PROSITE" id="PS50043"/>
    </source>
</evidence>
<comment type="caution">
    <text evidence="8">The sequence shown here is derived from an EMBL/GenBank/DDBJ whole genome shotgun (WGS) entry which is preliminary data.</text>
</comment>
<dbReference type="SUPFAM" id="SSF46894">
    <property type="entry name" value="C-terminal effector domain of the bipartite response regulators"/>
    <property type="match status" value="1"/>
</dbReference>
<dbReference type="SUPFAM" id="SSF52172">
    <property type="entry name" value="CheY-like"/>
    <property type="match status" value="1"/>
</dbReference>
<dbReference type="PANTHER" id="PTHR43214:SF24">
    <property type="entry name" value="TRANSCRIPTIONAL REGULATORY PROTEIN NARL-RELATED"/>
    <property type="match status" value="1"/>
</dbReference>
<dbReference type="SMART" id="SM00421">
    <property type="entry name" value="HTH_LUXR"/>
    <property type="match status" value="1"/>
</dbReference>
<reference evidence="8 9" key="1">
    <citation type="submission" date="2024-09" db="EMBL/GenBank/DDBJ databases">
        <authorList>
            <person name="Sun Q."/>
            <person name="Mori K."/>
        </authorList>
    </citation>
    <scope>NUCLEOTIDE SEQUENCE [LARGE SCALE GENOMIC DNA]</scope>
    <source>
        <strain evidence="8 9">TBRC 7907</strain>
    </source>
</reference>
<keyword evidence="2" id="KW-0805">Transcription regulation</keyword>
<dbReference type="Gene3D" id="3.40.50.2300">
    <property type="match status" value="1"/>
</dbReference>
<feature type="modified residue" description="4-aspartylphosphate" evidence="5">
    <location>
        <position position="54"/>
    </location>
</feature>